<evidence type="ECO:0000259" key="2">
    <source>
        <dbReference type="Pfam" id="PF04937"/>
    </source>
</evidence>
<accession>A0A1S2XST3</accession>
<protein>
    <submittedName>
        <fullName evidence="5">Uncharacterized protein LOC101502536</fullName>
    </submittedName>
</protein>
<evidence type="ECO:0000313" key="5">
    <source>
        <dbReference type="RefSeq" id="XP_004493998.1"/>
    </source>
</evidence>
<dbReference type="PANTHER" id="PTHR32166">
    <property type="entry name" value="OSJNBA0013A04.12 PROTEIN"/>
    <property type="match status" value="1"/>
</dbReference>
<name>A0A1S2XST3_CICAR</name>
<dbReference type="GeneID" id="101502536"/>
<sequence>MTTSSETPQSGMFKPTGDNVDLAWQFNSVKDKNNRKKVTCDFCQVETSGGITRARQHQLGIRGDVKSCRKIPPDCKLLLQTDYDEKQALKDGILNEMEVQIDDDVNDDVAEIRRIRSGKRAIEAPLPAAKKTKGPLDLMFMKKAELKLGKDKRQTSIIDTCDKEARARTVQYIARFFYTNGIAFNVARSKSFKLMLEAVGNYGLHLKPPSYHELRVPLLEKELEYTKALLNGHQLHRAKYGCSIMSDGWTDRKNRTLINFLVNSTAGTMFVKSIDASAYMKTGIKIFELLDNFVEEIGEQNIVQVVTDNGSNYVLAGKLLTAKRPHLFWTPCAAHCLDLMLEDIGKIAKVKMVIQKGISLVGFIYNHTLALNIMRKNTGNVELVRHGVTRFATTFLTLQRLHKQKTNLRKMFTSEEWLKSKAANDPKGKKATRIVLLTSFWNDIIYTLKVMGPLVQVLRLVDNEKKPAMGYIYAAMIKAKEDIRKAFNEQASKYIDVFAIIDERWKCQLHHPLHAAGYYLNPKYFYSRPKIENDPILVGGLHLCIEILSESHQMSDMTTTQLSEYKIANGLFGLGGAIRQRTTLAPAEWWKTYGAQTPLLQLLAIKVLSLTCSSSGCERNWSTFEHIHSKKRSRLEHKRLEDLVFVKYNQALKERYDCRDVIDPIVLNDDNDYINEFEVGDLGDDGEPVEELVYAGDNLTWTDVANASGANEPVVYTRRAAKEKATASASRAIAQETISKEVVVEEYVEEVEPIYVEDDEEEENEEYIEVDGEDEEEEEEADYVEDDDDFSFL</sequence>
<dbReference type="InterPro" id="IPR012337">
    <property type="entry name" value="RNaseH-like_sf"/>
</dbReference>
<dbReference type="Pfam" id="PF04937">
    <property type="entry name" value="DUF659"/>
    <property type="match status" value="1"/>
</dbReference>
<feature type="region of interest" description="Disordered" evidence="1">
    <location>
        <begin position="757"/>
        <end position="793"/>
    </location>
</feature>
<dbReference type="KEGG" id="cam:101502536"/>
<reference evidence="4" key="1">
    <citation type="journal article" date="2013" name="Nat. Biotechnol.">
        <title>Draft genome sequence of chickpea (Cicer arietinum) provides a resource for trait improvement.</title>
        <authorList>
            <person name="Varshney R.K."/>
            <person name="Song C."/>
            <person name="Saxena R.K."/>
            <person name="Azam S."/>
            <person name="Yu S."/>
            <person name="Sharpe A.G."/>
            <person name="Cannon S."/>
            <person name="Baek J."/>
            <person name="Rosen B.D."/>
            <person name="Tar'an B."/>
            <person name="Millan T."/>
            <person name="Zhang X."/>
            <person name="Ramsay L.D."/>
            <person name="Iwata A."/>
            <person name="Wang Y."/>
            <person name="Nelson W."/>
            <person name="Farmer A.D."/>
            <person name="Gaur P.M."/>
            <person name="Soderlund C."/>
            <person name="Penmetsa R.V."/>
            <person name="Xu C."/>
            <person name="Bharti A.K."/>
            <person name="He W."/>
            <person name="Winter P."/>
            <person name="Zhao S."/>
            <person name="Hane J.K."/>
            <person name="Carrasquilla-Garcia N."/>
            <person name="Condie J.A."/>
            <person name="Upadhyaya H.D."/>
            <person name="Luo M.C."/>
            <person name="Thudi M."/>
            <person name="Gowda C.L."/>
            <person name="Singh N.P."/>
            <person name="Lichtenzveig J."/>
            <person name="Gali K.K."/>
            <person name="Rubio J."/>
            <person name="Nadarajan N."/>
            <person name="Dolezel J."/>
            <person name="Bansal K.C."/>
            <person name="Xu X."/>
            <person name="Edwards D."/>
            <person name="Zhang G."/>
            <person name="Kahl G."/>
            <person name="Gil J."/>
            <person name="Singh K.B."/>
            <person name="Datta S.K."/>
            <person name="Jackson S.A."/>
            <person name="Wang J."/>
            <person name="Cook D.R."/>
        </authorList>
    </citation>
    <scope>NUCLEOTIDE SEQUENCE [LARGE SCALE GENOMIC DNA]</scope>
    <source>
        <strain evidence="4">cv. CDC Frontier</strain>
    </source>
</reference>
<dbReference type="SUPFAM" id="SSF53098">
    <property type="entry name" value="Ribonuclease H-like"/>
    <property type="match status" value="1"/>
</dbReference>
<dbReference type="InterPro" id="IPR007021">
    <property type="entry name" value="DUF659"/>
</dbReference>
<feature type="domain" description="DUF659" evidence="2">
    <location>
        <begin position="209"/>
        <end position="356"/>
    </location>
</feature>
<dbReference type="STRING" id="3827.A0A1S2XST3"/>
<dbReference type="AlphaFoldDB" id="A0A1S2XST3"/>
<evidence type="ECO:0000259" key="3">
    <source>
        <dbReference type="Pfam" id="PF05699"/>
    </source>
</evidence>
<keyword evidence="4" id="KW-1185">Reference proteome</keyword>
<dbReference type="Pfam" id="PF05699">
    <property type="entry name" value="Dimer_Tnp_hAT"/>
    <property type="match status" value="1"/>
</dbReference>
<feature type="domain" description="HAT C-terminal dimerisation" evidence="3">
    <location>
        <begin position="582"/>
        <end position="649"/>
    </location>
</feature>
<dbReference type="OrthoDB" id="2012664at2759"/>
<dbReference type="Proteomes" id="UP000087171">
    <property type="component" value="Chromosome Ca3"/>
</dbReference>
<gene>
    <name evidence="5" type="primary">LOC101502536</name>
</gene>
<dbReference type="eggNOG" id="ENOG502QUNQ">
    <property type="taxonomic scope" value="Eukaryota"/>
</dbReference>
<dbReference type="PANTHER" id="PTHR32166:SF74">
    <property type="entry name" value="OS05G0256350 PROTEIN"/>
    <property type="match status" value="1"/>
</dbReference>
<evidence type="ECO:0000313" key="4">
    <source>
        <dbReference type="Proteomes" id="UP000087171"/>
    </source>
</evidence>
<evidence type="ECO:0000256" key="1">
    <source>
        <dbReference type="SAM" id="MobiDB-lite"/>
    </source>
</evidence>
<dbReference type="GO" id="GO:0046983">
    <property type="term" value="F:protein dimerization activity"/>
    <property type="evidence" value="ECO:0007669"/>
    <property type="project" value="InterPro"/>
</dbReference>
<reference evidence="5" key="2">
    <citation type="submission" date="2025-08" db="UniProtKB">
        <authorList>
            <consortium name="RefSeq"/>
        </authorList>
    </citation>
    <scope>IDENTIFICATION</scope>
    <source>
        <tissue evidence="5">Etiolated seedlings</tissue>
    </source>
</reference>
<dbReference type="RefSeq" id="XP_004493998.1">
    <property type="nucleotide sequence ID" value="XM_004493941.3"/>
</dbReference>
<organism evidence="4 5">
    <name type="scientific">Cicer arietinum</name>
    <name type="common">Chickpea</name>
    <name type="synonym">Garbanzo</name>
    <dbReference type="NCBI Taxonomy" id="3827"/>
    <lineage>
        <taxon>Eukaryota</taxon>
        <taxon>Viridiplantae</taxon>
        <taxon>Streptophyta</taxon>
        <taxon>Embryophyta</taxon>
        <taxon>Tracheophyta</taxon>
        <taxon>Spermatophyta</taxon>
        <taxon>Magnoliopsida</taxon>
        <taxon>eudicotyledons</taxon>
        <taxon>Gunneridae</taxon>
        <taxon>Pentapetalae</taxon>
        <taxon>rosids</taxon>
        <taxon>fabids</taxon>
        <taxon>Fabales</taxon>
        <taxon>Fabaceae</taxon>
        <taxon>Papilionoideae</taxon>
        <taxon>50 kb inversion clade</taxon>
        <taxon>NPAAA clade</taxon>
        <taxon>Hologalegina</taxon>
        <taxon>IRL clade</taxon>
        <taxon>Cicereae</taxon>
        <taxon>Cicer</taxon>
    </lineage>
</organism>
<proteinExistence type="predicted"/>
<dbReference type="PaxDb" id="3827-XP_004493998.1"/>
<dbReference type="InterPro" id="IPR008906">
    <property type="entry name" value="HATC_C_dom"/>
</dbReference>